<dbReference type="Proteomes" id="UP000532440">
    <property type="component" value="Unassembled WGS sequence"/>
</dbReference>
<dbReference type="PROSITE" id="PS00760">
    <property type="entry name" value="SPASE_I_2"/>
    <property type="match status" value="1"/>
</dbReference>
<dbReference type="PANTHER" id="PTHR43390:SF1">
    <property type="entry name" value="CHLOROPLAST PROCESSING PEPTIDASE"/>
    <property type="match status" value="1"/>
</dbReference>
<evidence type="ECO:0000256" key="7">
    <source>
        <dbReference type="PIRSR" id="PIRSR600223-1"/>
    </source>
</evidence>
<keyword evidence="12" id="KW-1185">Reference proteome</keyword>
<dbReference type="PROSITE" id="PS00501">
    <property type="entry name" value="SPASE_I_1"/>
    <property type="match status" value="1"/>
</dbReference>
<evidence type="ECO:0000256" key="4">
    <source>
        <dbReference type="ARBA" id="ARBA00019232"/>
    </source>
</evidence>
<comment type="subcellular location">
    <subcellularLocation>
        <location evidence="9">Membrane</location>
        <topology evidence="9">Single-pass type II membrane protein</topology>
    </subcellularLocation>
</comment>
<evidence type="ECO:0000256" key="3">
    <source>
        <dbReference type="ARBA" id="ARBA00013208"/>
    </source>
</evidence>
<keyword evidence="6 8" id="KW-0378">Hydrolase</keyword>
<comment type="caution">
    <text evidence="11">The sequence shown here is derived from an EMBL/GenBank/DDBJ whole genome shotgun (WGS) entry which is preliminary data.</text>
</comment>
<keyword evidence="8" id="KW-0472">Membrane</keyword>
<keyword evidence="8" id="KW-0812">Transmembrane</keyword>
<dbReference type="RefSeq" id="WP_183963563.1">
    <property type="nucleotide sequence ID" value="NZ_BAABEW010000015.1"/>
</dbReference>
<dbReference type="GO" id="GO:0006465">
    <property type="term" value="P:signal peptide processing"/>
    <property type="evidence" value="ECO:0007669"/>
    <property type="project" value="InterPro"/>
</dbReference>
<dbReference type="InterPro" id="IPR019756">
    <property type="entry name" value="Pept_S26A_signal_pept_1_Ser-AS"/>
</dbReference>
<evidence type="ECO:0000256" key="8">
    <source>
        <dbReference type="RuleBase" id="RU003993"/>
    </source>
</evidence>
<dbReference type="EMBL" id="JACHGB010000001">
    <property type="protein sequence ID" value="MBB5270294.1"/>
    <property type="molecule type" value="Genomic_DNA"/>
</dbReference>
<comment type="catalytic activity">
    <reaction evidence="1 8">
        <text>Cleavage of hydrophobic, N-terminal signal or leader sequences from secreted and periplasmic proteins.</text>
        <dbReference type="EC" id="3.4.21.89"/>
    </reaction>
</comment>
<feature type="active site" evidence="7">
    <location>
        <position position="104"/>
    </location>
</feature>
<dbReference type="PROSITE" id="PS00761">
    <property type="entry name" value="SPASE_I_3"/>
    <property type="match status" value="1"/>
</dbReference>
<dbReference type="InterPro" id="IPR019533">
    <property type="entry name" value="Peptidase_S26"/>
</dbReference>
<dbReference type="PANTHER" id="PTHR43390">
    <property type="entry name" value="SIGNAL PEPTIDASE I"/>
    <property type="match status" value="1"/>
</dbReference>
<sequence length="297" mass="33851">MNFALILFLLVLVTFVAWLAEKLFFLPRRRRRATERVARFEREQAALPAPMRVGDPAAASVALADSALRQPLWLEYTAGLFPVIVVVFLLRSFVAEPFKIPSGSMIPTLLVGDLILVNKYTYGVRLPVVNTKVIEVGSPQRGDVMVFRYPRDTSMDYIKRVVALPGDKIAYLNKRLWINDQEVPLASAGEFFDGERLTYTPQYSEKLGAIEHKILTELNKPSYITAVEAFPHRERCQYVEAGLSCVVPPGHYFVMGDNRENSLDSRFWGFVPEQNIVGKAFFIWMNFSDLKRIGRFH</sequence>
<dbReference type="InterPro" id="IPR036286">
    <property type="entry name" value="LexA/Signal_pep-like_sf"/>
</dbReference>
<name>A0A7W8HDY8_9BURK</name>
<evidence type="ECO:0000259" key="10">
    <source>
        <dbReference type="Pfam" id="PF10502"/>
    </source>
</evidence>
<gene>
    <name evidence="11" type="ORF">HNQ70_000278</name>
</gene>
<feature type="active site" evidence="7">
    <location>
        <position position="159"/>
    </location>
</feature>
<dbReference type="InterPro" id="IPR019758">
    <property type="entry name" value="Pept_S26A_signal_pept_1_CS"/>
</dbReference>
<dbReference type="AlphaFoldDB" id="A0A7W8HDY8"/>
<dbReference type="GO" id="GO:0009003">
    <property type="term" value="F:signal peptidase activity"/>
    <property type="evidence" value="ECO:0007669"/>
    <property type="project" value="UniProtKB-EC"/>
</dbReference>
<dbReference type="SUPFAM" id="SSF51306">
    <property type="entry name" value="LexA/Signal peptidase"/>
    <property type="match status" value="1"/>
</dbReference>
<feature type="domain" description="Peptidase S26" evidence="10">
    <location>
        <begin position="74"/>
        <end position="285"/>
    </location>
</feature>
<dbReference type="NCBIfam" id="TIGR02227">
    <property type="entry name" value="sigpep_I_bact"/>
    <property type="match status" value="1"/>
</dbReference>
<dbReference type="Pfam" id="PF10502">
    <property type="entry name" value="Peptidase_S26"/>
    <property type="match status" value="1"/>
</dbReference>
<dbReference type="GO" id="GO:0016020">
    <property type="term" value="C:membrane"/>
    <property type="evidence" value="ECO:0007669"/>
    <property type="project" value="UniProtKB-SubCell"/>
</dbReference>
<evidence type="ECO:0000313" key="12">
    <source>
        <dbReference type="Proteomes" id="UP000532440"/>
    </source>
</evidence>
<evidence type="ECO:0000256" key="1">
    <source>
        <dbReference type="ARBA" id="ARBA00000677"/>
    </source>
</evidence>
<keyword evidence="8" id="KW-1133">Transmembrane helix</keyword>
<dbReference type="InterPro" id="IPR019757">
    <property type="entry name" value="Pept_S26A_signal_pept_1_Lys-AS"/>
</dbReference>
<dbReference type="InterPro" id="IPR000223">
    <property type="entry name" value="Pept_S26A_signal_pept_1"/>
</dbReference>
<protein>
    <recommendedName>
        <fullName evidence="4 8">Signal peptidase I</fullName>
        <ecNumber evidence="3 8">3.4.21.89</ecNumber>
    </recommendedName>
</protein>
<accession>A0A7W8HDY8</accession>
<dbReference type="EC" id="3.4.21.89" evidence="3 8"/>
<reference evidence="11 12" key="1">
    <citation type="submission" date="2020-08" db="EMBL/GenBank/DDBJ databases">
        <title>Genomic Encyclopedia of Type Strains, Phase IV (KMG-IV): sequencing the most valuable type-strain genomes for metagenomic binning, comparative biology and taxonomic classification.</title>
        <authorList>
            <person name="Goeker M."/>
        </authorList>
    </citation>
    <scope>NUCLEOTIDE SEQUENCE [LARGE SCALE GENOMIC DNA]</scope>
    <source>
        <strain evidence="11 12">DSM 29781</strain>
    </source>
</reference>
<organism evidence="11 12">
    <name type="scientific">Quisquiliibacterium transsilvanicum</name>
    <dbReference type="NCBI Taxonomy" id="1549638"/>
    <lineage>
        <taxon>Bacteria</taxon>
        <taxon>Pseudomonadati</taxon>
        <taxon>Pseudomonadota</taxon>
        <taxon>Betaproteobacteria</taxon>
        <taxon>Burkholderiales</taxon>
        <taxon>Burkholderiaceae</taxon>
        <taxon>Quisquiliibacterium</taxon>
    </lineage>
</organism>
<evidence type="ECO:0000256" key="5">
    <source>
        <dbReference type="ARBA" id="ARBA00022670"/>
    </source>
</evidence>
<evidence type="ECO:0000256" key="2">
    <source>
        <dbReference type="ARBA" id="ARBA00009370"/>
    </source>
</evidence>
<evidence type="ECO:0000256" key="6">
    <source>
        <dbReference type="ARBA" id="ARBA00022801"/>
    </source>
</evidence>
<dbReference type="GO" id="GO:0004252">
    <property type="term" value="F:serine-type endopeptidase activity"/>
    <property type="evidence" value="ECO:0007669"/>
    <property type="project" value="InterPro"/>
</dbReference>
<evidence type="ECO:0000256" key="9">
    <source>
        <dbReference type="RuleBase" id="RU362042"/>
    </source>
</evidence>
<evidence type="ECO:0000313" key="11">
    <source>
        <dbReference type="EMBL" id="MBB5270294.1"/>
    </source>
</evidence>
<dbReference type="CDD" id="cd06530">
    <property type="entry name" value="S26_SPase_I"/>
    <property type="match status" value="1"/>
</dbReference>
<keyword evidence="5 8" id="KW-0645">Protease</keyword>
<comment type="similarity">
    <text evidence="2 9">Belongs to the peptidase S26 family.</text>
</comment>
<dbReference type="PRINTS" id="PR00727">
    <property type="entry name" value="LEADERPTASE"/>
</dbReference>
<feature type="transmembrane region" description="Helical" evidence="8">
    <location>
        <begin position="73"/>
        <end position="94"/>
    </location>
</feature>
<proteinExistence type="inferred from homology"/>
<dbReference type="Gene3D" id="2.10.109.10">
    <property type="entry name" value="Umud Fragment, subunit A"/>
    <property type="match status" value="1"/>
</dbReference>